<evidence type="ECO:0000256" key="7">
    <source>
        <dbReference type="ARBA" id="ARBA00023180"/>
    </source>
</evidence>
<feature type="non-terminal residue" evidence="11">
    <location>
        <position position="1"/>
    </location>
</feature>
<evidence type="ECO:0000256" key="4">
    <source>
        <dbReference type="ARBA" id="ARBA00022729"/>
    </source>
</evidence>
<evidence type="ECO:0000313" key="12">
    <source>
        <dbReference type="Proteomes" id="UP000653383"/>
    </source>
</evidence>
<dbReference type="GO" id="GO:0016020">
    <property type="term" value="C:membrane"/>
    <property type="evidence" value="ECO:0007669"/>
    <property type="project" value="UniProtKB-SubCell"/>
</dbReference>
<dbReference type="PANTHER" id="PTHR13624:SF4">
    <property type="entry name" value="TRANSMEMBRANE PROTEIN 161A"/>
    <property type="match status" value="1"/>
</dbReference>
<protein>
    <recommendedName>
        <fullName evidence="8">Transmembrane protein 161A</fullName>
    </recommendedName>
</protein>
<dbReference type="PANTHER" id="PTHR13624">
    <property type="entry name" value="RE42071P"/>
    <property type="match status" value="1"/>
</dbReference>
<evidence type="ECO:0000256" key="8">
    <source>
        <dbReference type="ARBA" id="ARBA00040182"/>
    </source>
</evidence>
<comment type="caution">
    <text evidence="11">The sequence shown here is derived from an EMBL/GenBank/DDBJ whole genome shotgun (WGS) entry which is preliminary data.</text>
</comment>
<feature type="transmembrane region" description="Helical" evidence="10">
    <location>
        <begin position="222"/>
        <end position="242"/>
    </location>
</feature>
<feature type="non-terminal residue" evidence="11">
    <location>
        <position position="468"/>
    </location>
</feature>
<dbReference type="Pfam" id="PF10268">
    <property type="entry name" value="Tmemb_161AB"/>
    <property type="match status" value="1"/>
</dbReference>
<dbReference type="InterPro" id="IPR019395">
    <property type="entry name" value="Transmembrane_161A/B"/>
</dbReference>
<keyword evidence="6 10" id="KW-0472">Membrane</keyword>
<dbReference type="Proteomes" id="UP000653383">
    <property type="component" value="Unassembled WGS sequence"/>
</dbReference>
<feature type="transmembrane region" description="Helical" evidence="10">
    <location>
        <begin position="358"/>
        <end position="383"/>
    </location>
</feature>
<keyword evidence="12" id="KW-1185">Reference proteome</keyword>
<evidence type="ECO:0000313" key="11">
    <source>
        <dbReference type="EMBL" id="NXX34443.1"/>
    </source>
</evidence>
<comment type="subcellular location">
    <subcellularLocation>
        <location evidence="1">Membrane</location>
        <topology evidence="1">Multi-pass membrane protein</topology>
    </subcellularLocation>
</comment>
<keyword evidence="3 10" id="KW-0812">Transmembrane</keyword>
<keyword evidence="4" id="KW-0732">Signal</keyword>
<organism evidence="11 12">
    <name type="scientific">Nicator chloris</name>
    <dbReference type="NCBI Taxonomy" id="237433"/>
    <lineage>
        <taxon>Eukaryota</taxon>
        <taxon>Metazoa</taxon>
        <taxon>Chordata</taxon>
        <taxon>Craniata</taxon>
        <taxon>Vertebrata</taxon>
        <taxon>Euteleostomi</taxon>
        <taxon>Archelosauria</taxon>
        <taxon>Archosauria</taxon>
        <taxon>Dinosauria</taxon>
        <taxon>Saurischia</taxon>
        <taxon>Theropoda</taxon>
        <taxon>Coelurosauria</taxon>
        <taxon>Aves</taxon>
        <taxon>Neognathae</taxon>
        <taxon>Neoaves</taxon>
        <taxon>Telluraves</taxon>
        <taxon>Australaves</taxon>
        <taxon>Passeriformes</taxon>
        <taxon>Sylvioidea</taxon>
        <taxon>Pycnonotidae</taxon>
        <taxon>Nicator</taxon>
    </lineage>
</organism>
<evidence type="ECO:0000256" key="1">
    <source>
        <dbReference type="ARBA" id="ARBA00004141"/>
    </source>
</evidence>
<evidence type="ECO:0000256" key="3">
    <source>
        <dbReference type="ARBA" id="ARBA00022692"/>
    </source>
</evidence>
<dbReference type="OrthoDB" id="784140at2759"/>
<proteinExistence type="inferred from homology"/>
<comment type="similarity">
    <text evidence="2">Belongs to the TMEM161 family.</text>
</comment>
<accession>A0A852HUB5</accession>
<evidence type="ECO:0000256" key="6">
    <source>
        <dbReference type="ARBA" id="ARBA00023136"/>
    </source>
</evidence>
<feature type="transmembrane region" description="Helical" evidence="10">
    <location>
        <begin position="439"/>
        <end position="461"/>
    </location>
</feature>
<keyword evidence="7" id="KW-0325">Glycoprotein</keyword>
<reference evidence="11" key="1">
    <citation type="submission" date="2020-02" db="EMBL/GenBank/DDBJ databases">
        <title>Bird 10,000 Genomes (B10K) Project - Family phase.</title>
        <authorList>
            <person name="Zhang G."/>
        </authorList>
    </citation>
    <scope>NUCLEOTIDE SEQUENCE</scope>
    <source>
        <strain evidence="11">B10K-DU-002-40</strain>
        <tissue evidence="11">Muscle</tissue>
    </source>
</reference>
<dbReference type="AlphaFoldDB" id="A0A852HUB5"/>
<evidence type="ECO:0000256" key="5">
    <source>
        <dbReference type="ARBA" id="ARBA00022989"/>
    </source>
</evidence>
<evidence type="ECO:0000256" key="10">
    <source>
        <dbReference type="SAM" id="Phobius"/>
    </source>
</evidence>
<sequence>QAVMGVQVVVTLLAASLMHRMAPHCSFARWLLCNGSLYRYKHPTDEELCALAGKQRPKGKRDRRPSGAAEDKPLSVPRDIDLQLATSPITAVDALVLCYFLEYQWFVDFALYAGAVYVFSEGYFCLVGPSRETNLGVLWCLLTVLFSVRVFFTVMRHYFHSEEGGERSVCLSFALLFLLLAMVALVVREEYLEFGLEAGGQRARGQPCPCCVPRLPLAKLAFKLGLVALSSFLGACLTFPGLRLAQTHLDALRMAEDKPLTQLLLHAGFLAPVLVLLLWVRPLGRELLRAPPGGHSLSDSSYDTARLWALVALSLLRLLGTRHHLQAYLALAPRWAGALRREAGRIPARDIQRKISRIYCYVSVVSLQYLGPVILSLHCTLLLKTLGQHSWGLCPEPPAVSPAVTPRPAGDAGGDARAVAQELSALLGGVLSPALLRGLFSFLTWWVAACQVVTSLFGLYFHRYLAAS</sequence>
<name>A0A852HUB5_9PASS</name>
<feature type="transmembrane region" description="Helical" evidence="10">
    <location>
        <begin position="263"/>
        <end position="280"/>
    </location>
</feature>
<feature type="transmembrane region" description="Helical" evidence="10">
    <location>
        <begin position="167"/>
        <end position="187"/>
    </location>
</feature>
<feature type="region of interest" description="Disordered" evidence="9">
    <location>
        <begin position="54"/>
        <end position="74"/>
    </location>
</feature>
<feature type="transmembrane region" description="Helical" evidence="10">
    <location>
        <begin position="135"/>
        <end position="155"/>
    </location>
</feature>
<evidence type="ECO:0000256" key="9">
    <source>
        <dbReference type="SAM" id="MobiDB-lite"/>
    </source>
</evidence>
<feature type="transmembrane region" description="Helical" evidence="10">
    <location>
        <begin position="109"/>
        <end position="129"/>
    </location>
</feature>
<dbReference type="EMBL" id="WAAE01020638">
    <property type="protein sequence ID" value="NXX34443.1"/>
    <property type="molecule type" value="Genomic_DNA"/>
</dbReference>
<gene>
    <name evidence="11" type="primary">Tmem161</name>
    <name evidence="11" type="ORF">NICCHL_R02714</name>
</gene>
<evidence type="ECO:0000256" key="2">
    <source>
        <dbReference type="ARBA" id="ARBA00009706"/>
    </source>
</evidence>
<keyword evidence="5 10" id="KW-1133">Transmembrane helix</keyword>